<dbReference type="AlphaFoldDB" id="A0A9W6QL43"/>
<protein>
    <recommendedName>
        <fullName evidence="4">PknH-like extracellular domain-containing protein</fullName>
    </recommendedName>
</protein>
<proteinExistence type="predicted"/>
<accession>A0A9W6QL43</accession>
<dbReference type="RefSeq" id="WP_285610454.1">
    <property type="nucleotide sequence ID" value="NZ_BSSD01000003.1"/>
</dbReference>
<feature type="chain" id="PRO_5040955879" description="PknH-like extracellular domain-containing protein" evidence="1">
    <location>
        <begin position="24"/>
        <end position="301"/>
    </location>
</feature>
<reference evidence="2" key="1">
    <citation type="submission" date="2023-02" db="EMBL/GenBank/DDBJ databases">
        <title>Actinokineospora globicatena NBRC 15670.</title>
        <authorList>
            <person name="Ichikawa N."/>
            <person name="Sato H."/>
            <person name="Tonouchi N."/>
        </authorList>
    </citation>
    <scope>NUCLEOTIDE SEQUENCE</scope>
    <source>
        <strain evidence="2">NBRC 15670</strain>
    </source>
</reference>
<evidence type="ECO:0000313" key="2">
    <source>
        <dbReference type="EMBL" id="GLW91635.1"/>
    </source>
</evidence>
<keyword evidence="1" id="KW-0732">Signal</keyword>
<organism evidence="2 3">
    <name type="scientific">Actinokineospora globicatena</name>
    <dbReference type="NCBI Taxonomy" id="103729"/>
    <lineage>
        <taxon>Bacteria</taxon>
        <taxon>Bacillati</taxon>
        <taxon>Actinomycetota</taxon>
        <taxon>Actinomycetes</taxon>
        <taxon>Pseudonocardiales</taxon>
        <taxon>Pseudonocardiaceae</taxon>
        <taxon>Actinokineospora</taxon>
    </lineage>
</organism>
<sequence length="301" mass="32316">MSTTRIGSLVLAAWLLAVVASCSTDQGGQPAAPEPDLGVVKPAEHNSDIVFPLDAYKLTPEQVVALKRADDIVVHRCMKRFGFDAPMPVRTPRPDEGRTIGVIEEAEAAQYGYKDPKAMEAAREVTAAKAAETSWPAEMMGVLNGEGQSKVAGVDVPEGGCNGEGRRALGRPDNTSQAPGDVNFVIGLTSRSSVLAEADGRLKEVFGKWSGCMAEAGYSYRDPWGPNDDPKFGSDVATPEEIATAKTDVFCRKRFNVNGIWVAVRSAHQRQLIEGNAEALRQHQERVDEQLRKAAQVVAGG</sequence>
<gene>
    <name evidence="2" type="ORF">Aglo03_24510</name>
</gene>
<dbReference type="EMBL" id="BSSD01000003">
    <property type="protein sequence ID" value="GLW91635.1"/>
    <property type="molecule type" value="Genomic_DNA"/>
</dbReference>
<dbReference type="PROSITE" id="PS51257">
    <property type="entry name" value="PROKAR_LIPOPROTEIN"/>
    <property type="match status" value="1"/>
</dbReference>
<name>A0A9W6QL43_9PSEU</name>
<feature type="signal peptide" evidence="1">
    <location>
        <begin position="1"/>
        <end position="23"/>
    </location>
</feature>
<dbReference type="Proteomes" id="UP001165042">
    <property type="component" value="Unassembled WGS sequence"/>
</dbReference>
<comment type="caution">
    <text evidence="2">The sequence shown here is derived from an EMBL/GenBank/DDBJ whole genome shotgun (WGS) entry which is preliminary data.</text>
</comment>
<evidence type="ECO:0000313" key="3">
    <source>
        <dbReference type="Proteomes" id="UP001165042"/>
    </source>
</evidence>
<evidence type="ECO:0008006" key="4">
    <source>
        <dbReference type="Google" id="ProtNLM"/>
    </source>
</evidence>
<evidence type="ECO:0000256" key="1">
    <source>
        <dbReference type="SAM" id="SignalP"/>
    </source>
</evidence>
<keyword evidence="3" id="KW-1185">Reference proteome</keyword>